<dbReference type="GO" id="GO:0015562">
    <property type="term" value="F:efflux transmembrane transporter activity"/>
    <property type="evidence" value="ECO:0007669"/>
    <property type="project" value="TreeGrafter"/>
</dbReference>
<dbReference type="InterPro" id="IPR058625">
    <property type="entry name" value="MdtA-like_BSH"/>
</dbReference>
<dbReference type="GO" id="GO:1990281">
    <property type="term" value="C:efflux pump complex"/>
    <property type="evidence" value="ECO:0007669"/>
    <property type="project" value="TreeGrafter"/>
</dbReference>
<sequence length="372" mass="40360">MRLKRIGQRLAQSPWIISLILLLILGTWLLAGVLNDPVSAQTHSQSSAANTVDTSLVRDDAVPLAKVVVSHFVATPIAKKIDLYGRTAPNRDVELSAELAGKIEQLKVRKGDVVKRGQIIATIDKGDLAIQLERATALLRVKQKELNAATTLKKRGLQNEVAFTTAEAELANAKASVANVKLGLRNSVIRAPFAGVIDRLHVELGDYVARGDQVVHLIDLDKLVIEADLSERHIQQVKQGSRAYITLLGGEKIEGVLRYVSRNSSVTTNTFPIEIEIANKDQRLPAGVSAEVELKLATKMAVKVTPAMLALNEKGELGVKTLQQDHIRFVGIQIVKAEKEGVWLSGLGDSVDIVTKGQGFVRDGDPVIAIKE</sequence>
<dbReference type="PANTHER" id="PTHR30469">
    <property type="entry name" value="MULTIDRUG RESISTANCE PROTEIN MDTA"/>
    <property type="match status" value="1"/>
</dbReference>
<dbReference type="EMBL" id="BATM01000002">
    <property type="protein sequence ID" value="GAD78475.1"/>
    <property type="molecule type" value="Genomic_DNA"/>
</dbReference>
<protein>
    <submittedName>
        <fullName evidence="4">Uncharacterized protein</fullName>
    </submittedName>
</protein>
<dbReference type="InterPro" id="IPR058792">
    <property type="entry name" value="Beta-barrel_RND_2"/>
</dbReference>
<dbReference type="AlphaFoldDB" id="U3AXJ9"/>
<dbReference type="STRING" id="1219080.VEZ01S_02_00560"/>
<feature type="domain" description="CusB-like beta-barrel" evidence="3">
    <location>
        <begin position="225"/>
        <end position="295"/>
    </location>
</feature>
<dbReference type="SUPFAM" id="SSF111369">
    <property type="entry name" value="HlyD-like secretion proteins"/>
    <property type="match status" value="1"/>
</dbReference>
<dbReference type="Pfam" id="PF25917">
    <property type="entry name" value="BSH_RND"/>
    <property type="match status" value="1"/>
</dbReference>
<proteinExistence type="inferred from homology"/>
<dbReference type="eggNOG" id="COG0845">
    <property type="taxonomic scope" value="Bacteria"/>
</dbReference>
<dbReference type="Pfam" id="PF25954">
    <property type="entry name" value="Beta-barrel_RND_2"/>
    <property type="match status" value="1"/>
</dbReference>
<evidence type="ECO:0000259" key="3">
    <source>
        <dbReference type="Pfam" id="PF25954"/>
    </source>
</evidence>
<comment type="caution">
    <text evidence="4">The sequence shown here is derived from an EMBL/GenBank/DDBJ whole genome shotgun (WGS) entry which is preliminary data.</text>
</comment>
<dbReference type="NCBIfam" id="TIGR01730">
    <property type="entry name" value="RND_mfp"/>
    <property type="match status" value="1"/>
</dbReference>
<dbReference type="Gene3D" id="2.40.50.100">
    <property type="match status" value="1"/>
</dbReference>
<accession>U3AXJ9</accession>
<dbReference type="PANTHER" id="PTHR30469:SF29">
    <property type="entry name" value="BLR2860 PROTEIN"/>
    <property type="match status" value="1"/>
</dbReference>
<feature type="domain" description="Multidrug resistance protein MdtA-like barrel-sandwich hybrid" evidence="2">
    <location>
        <begin position="91"/>
        <end position="216"/>
    </location>
</feature>
<dbReference type="Proteomes" id="UP000016562">
    <property type="component" value="Unassembled WGS sequence"/>
</dbReference>
<comment type="similarity">
    <text evidence="1">Belongs to the membrane fusion protein (MFP) (TC 8.A.1) family.</text>
</comment>
<evidence type="ECO:0000259" key="2">
    <source>
        <dbReference type="Pfam" id="PF25917"/>
    </source>
</evidence>
<evidence type="ECO:0000313" key="5">
    <source>
        <dbReference type="Proteomes" id="UP000016562"/>
    </source>
</evidence>
<evidence type="ECO:0000313" key="4">
    <source>
        <dbReference type="EMBL" id="GAD78475.1"/>
    </source>
</evidence>
<dbReference type="OrthoDB" id="9806939at2"/>
<evidence type="ECO:0000256" key="1">
    <source>
        <dbReference type="ARBA" id="ARBA00009477"/>
    </source>
</evidence>
<name>U3AXJ9_9VIBR</name>
<keyword evidence="5" id="KW-1185">Reference proteome</keyword>
<gene>
    <name evidence="4" type="ORF">VEZ01S_02_00560</name>
</gene>
<dbReference type="RefSeq" id="WP_021712199.1">
    <property type="nucleotide sequence ID" value="NZ_BATM01000002.1"/>
</dbReference>
<organism evidence="4 5">
    <name type="scientific">Vibrio ezurae NBRC 102218</name>
    <dbReference type="NCBI Taxonomy" id="1219080"/>
    <lineage>
        <taxon>Bacteria</taxon>
        <taxon>Pseudomonadati</taxon>
        <taxon>Pseudomonadota</taxon>
        <taxon>Gammaproteobacteria</taxon>
        <taxon>Vibrionales</taxon>
        <taxon>Vibrionaceae</taxon>
        <taxon>Vibrio</taxon>
    </lineage>
</organism>
<reference evidence="4 5" key="1">
    <citation type="submission" date="2013-09" db="EMBL/GenBank/DDBJ databases">
        <title>Whole genome shotgun sequence of Vibrio ezurae NBRC 102218.</title>
        <authorList>
            <person name="Yoshida I."/>
            <person name="Hosoyama A."/>
            <person name="Numata M."/>
            <person name="Hashimoto M."/>
            <person name="Hosoyama Y."/>
            <person name="Tsuchikane K."/>
            <person name="Noguchi M."/>
            <person name="Hirakata S."/>
            <person name="Ichikawa N."/>
            <person name="Ohji S."/>
            <person name="Yamazoe A."/>
            <person name="Fujita N."/>
        </authorList>
    </citation>
    <scope>NUCLEOTIDE SEQUENCE [LARGE SCALE GENOMIC DNA]</scope>
    <source>
        <strain evidence="4 5">NBRC 102218</strain>
    </source>
</reference>
<dbReference type="InterPro" id="IPR006143">
    <property type="entry name" value="RND_pump_MFP"/>
</dbReference>
<dbReference type="Gene3D" id="2.40.30.170">
    <property type="match status" value="1"/>
</dbReference>